<evidence type="ECO:0000256" key="1">
    <source>
        <dbReference type="SAM" id="MobiDB-lite"/>
    </source>
</evidence>
<proteinExistence type="predicted"/>
<dbReference type="EMBL" id="KB467865">
    <property type="protein sequence ID" value="PCH35933.1"/>
    <property type="molecule type" value="Genomic_DNA"/>
</dbReference>
<feature type="region of interest" description="Disordered" evidence="1">
    <location>
        <begin position="625"/>
        <end position="677"/>
    </location>
</feature>
<keyword evidence="3" id="KW-1185">Reference proteome</keyword>
<protein>
    <submittedName>
        <fullName evidence="2">Uncharacterized protein</fullName>
    </submittedName>
</protein>
<dbReference type="OrthoDB" id="2422225at2759"/>
<evidence type="ECO:0000313" key="3">
    <source>
        <dbReference type="Proteomes" id="UP000218811"/>
    </source>
</evidence>
<name>A0A2H3J827_WOLCO</name>
<feature type="compositionally biased region" description="Polar residues" evidence="1">
    <location>
        <begin position="626"/>
        <end position="638"/>
    </location>
</feature>
<dbReference type="STRING" id="742152.A0A2H3J827"/>
<accession>A0A2H3J827</accession>
<reference evidence="2 3" key="1">
    <citation type="journal article" date="2012" name="Science">
        <title>The Paleozoic origin of enzymatic lignin decomposition reconstructed from 31 fungal genomes.</title>
        <authorList>
            <person name="Floudas D."/>
            <person name="Binder M."/>
            <person name="Riley R."/>
            <person name="Barry K."/>
            <person name="Blanchette R.A."/>
            <person name="Henrissat B."/>
            <person name="Martinez A.T."/>
            <person name="Otillar R."/>
            <person name="Spatafora J.W."/>
            <person name="Yadav J.S."/>
            <person name="Aerts A."/>
            <person name="Benoit I."/>
            <person name="Boyd A."/>
            <person name="Carlson A."/>
            <person name="Copeland A."/>
            <person name="Coutinho P.M."/>
            <person name="de Vries R.P."/>
            <person name="Ferreira P."/>
            <person name="Findley K."/>
            <person name="Foster B."/>
            <person name="Gaskell J."/>
            <person name="Glotzer D."/>
            <person name="Gorecki P."/>
            <person name="Heitman J."/>
            <person name="Hesse C."/>
            <person name="Hori C."/>
            <person name="Igarashi K."/>
            <person name="Jurgens J.A."/>
            <person name="Kallen N."/>
            <person name="Kersten P."/>
            <person name="Kohler A."/>
            <person name="Kuees U."/>
            <person name="Kumar T.K.A."/>
            <person name="Kuo A."/>
            <person name="LaButti K."/>
            <person name="Larrondo L.F."/>
            <person name="Lindquist E."/>
            <person name="Ling A."/>
            <person name="Lombard V."/>
            <person name="Lucas S."/>
            <person name="Lundell T."/>
            <person name="Martin R."/>
            <person name="McLaughlin D.J."/>
            <person name="Morgenstern I."/>
            <person name="Morin E."/>
            <person name="Murat C."/>
            <person name="Nagy L.G."/>
            <person name="Nolan M."/>
            <person name="Ohm R.A."/>
            <person name="Patyshakuliyeva A."/>
            <person name="Rokas A."/>
            <person name="Ruiz-Duenas F.J."/>
            <person name="Sabat G."/>
            <person name="Salamov A."/>
            <person name="Samejima M."/>
            <person name="Schmutz J."/>
            <person name="Slot J.C."/>
            <person name="St John F."/>
            <person name="Stenlid J."/>
            <person name="Sun H."/>
            <person name="Sun S."/>
            <person name="Syed K."/>
            <person name="Tsang A."/>
            <person name="Wiebenga A."/>
            <person name="Young D."/>
            <person name="Pisabarro A."/>
            <person name="Eastwood D.C."/>
            <person name="Martin F."/>
            <person name="Cullen D."/>
            <person name="Grigoriev I.V."/>
            <person name="Hibbett D.S."/>
        </authorList>
    </citation>
    <scope>NUCLEOTIDE SEQUENCE [LARGE SCALE GENOMIC DNA]</scope>
    <source>
        <strain evidence="2 3">MD-104</strain>
    </source>
</reference>
<feature type="compositionally biased region" description="Basic residues" evidence="1">
    <location>
        <begin position="667"/>
        <end position="677"/>
    </location>
</feature>
<evidence type="ECO:0000313" key="2">
    <source>
        <dbReference type="EMBL" id="PCH35933.1"/>
    </source>
</evidence>
<sequence>MDTIGLERRSFELTVNAQNQAYELLAELEVHVPDEIPWKVQSKFTIRDLLHDEIKSKDGTQIYQQQNHLYQCSCRTDNKAGQHPSNRHDIPWRDVGCCAWLRVITTFDLKVREYALSLFGELYTLNLMCTLCCEFLQKKFNHLSEDQIHYGNNSYQYILNEHEATSLYHTLNQQLGIPQCSAAHTNLDLWFCADNPKPPSPLLLEACLCYQLYIQNVSDRFIIIISTPQQWQLAWKHSHHQLMFLDGTFGFCSARMLLFTPMALNDLKRGVPLGHIIFSACESTKSSSVHANYNRPARDEIRKHLAHLLLHLLEEIDIYEDAIAAFNQEVQYYKTAQFDQNILMKSQAKGALPFLAYLQSYSKYRSFWLSWSVAGAQEAECRLNIPVDQVHRTTNSLESFQGHLKNNYFGSCLCSGCLLRLDLWLIILVLPKFFQTQNERHARANFYKSKRQALPNQGGRSSTPTSSEIHKEVAAHYSDAALLHILDEDHDNNDPEPLTEEETVAILPLVGTKLSSNEEEPASDSIIQTSQSDITFIDNAALDESVILADLMGTCPKMAKAKLSDKTISPLEAPKQDNQQVIAFQELLQAEDIVLSSLRQLLRLGMTLEDLDEYISPRIRDRLNEDSSALSEQVPTSDSDFDHSSHKRSPSPTVATAQLLPFEPQKKQRHHKSHGIW</sequence>
<organism evidence="2 3">
    <name type="scientific">Wolfiporia cocos (strain MD-104)</name>
    <name type="common">Brown rot fungus</name>
    <dbReference type="NCBI Taxonomy" id="742152"/>
    <lineage>
        <taxon>Eukaryota</taxon>
        <taxon>Fungi</taxon>
        <taxon>Dikarya</taxon>
        <taxon>Basidiomycota</taxon>
        <taxon>Agaricomycotina</taxon>
        <taxon>Agaricomycetes</taxon>
        <taxon>Polyporales</taxon>
        <taxon>Phaeolaceae</taxon>
        <taxon>Wolfiporia</taxon>
    </lineage>
</organism>
<dbReference type="Proteomes" id="UP000218811">
    <property type="component" value="Unassembled WGS sequence"/>
</dbReference>
<dbReference type="OMA" id="FSACEST"/>
<gene>
    <name evidence="2" type="ORF">WOLCODRAFT_20228</name>
</gene>
<dbReference type="AlphaFoldDB" id="A0A2H3J827"/>